<accession>A0AAU9QDK4</accession>
<dbReference type="EMBL" id="CAKMUD010000001">
    <property type="protein sequence ID" value="CAH1563014.1"/>
    <property type="molecule type" value="Genomic_DNA"/>
</dbReference>
<dbReference type="Gene3D" id="1.10.260.40">
    <property type="entry name" value="lambda repressor-like DNA-binding domains"/>
    <property type="match status" value="1"/>
</dbReference>
<feature type="domain" description="HTH cro/C1-type" evidence="1">
    <location>
        <begin position="7"/>
        <end position="70"/>
    </location>
</feature>
<evidence type="ECO:0000259" key="1">
    <source>
        <dbReference type="PROSITE" id="PS50943"/>
    </source>
</evidence>
<evidence type="ECO:0000313" key="3">
    <source>
        <dbReference type="EMBL" id="MFH0271675.1"/>
    </source>
</evidence>
<organism evidence="2 4">
    <name type="scientific">Vibrio jasicida</name>
    <dbReference type="NCBI Taxonomy" id="766224"/>
    <lineage>
        <taxon>Bacteria</taxon>
        <taxon>Pseudomonadati</taxon>
        <taxon>Pseudomonadota</taxon>
        <taxon>Gammaproteobacteria</taxon>
        <taxon>Vibrionales</taxon>
        <taxon>Vibrionaceae</taxon>
        <taxon>Vibrio</taxon>
    </lineage>
</organism>
<proteinExistence type="predicted"/>
<dbReference type="Proteomes" id="UP001607221">
    <property type="component" value="Unassembled WGS sequence"/>
</dbReference>
<evidence type="ECO:0000313" key="2">
    <source>
        <dbReference type="EMBL" id="CAH1563014.1"/>
    </source>
</evidence>
<dbReference type="SUPFAM" id="SSF47413">
    <property type="entry name" value="lambda repressor-like DNA-binding domains"/>
    <property type="match status" value="1"/>
</dbReference>
<keyword evidence="5" id="KW-1185">Reference proteome</keyword>
<dbReference type="GO" id="GO:0003677">
    <property type="term" value="F:DNA binding"/>
    <property type="evidence" value="ECO:0007669"/>
    <property type="project" value="InterPro"/>
</dbReference>
<reference evidence="3 5" key="2">
    <citation type="submission" date="2024-10" db="EMBL/GenBank/DDBJ databases">
        <authorList>
            <person name="Yibar A."/>
            <person name="Saticioglu I.B."/>
            <person name="Duman M."/>
            <person name="Ajmi N."/>
            <person name="Gurler F."/>
            <person name="Ay H."/>
            <person name="Onuk E."/>
            <person name="Guler S."/>
            <person name="Romalde J.L."/>
        </authorList>
    </citation>
    <scope>NUCLEOTIDE SEQUENCE [LARGE SCALE GENOMIC DNA]</scope>
    <source>
        <strain evidence="3 5">1-TCBS-A</strain>
    </source>
</reference>
<sequence>MDFGYYLKKLRIAEGLTQSGLVARLNLSDQELQHLDSVTISRWERGITKPSISKSIKVLRVLTNDLTPYLTSLEYDESNDLLREIAKERFHSSESMLTSASYMERLQEGLQKSYKIVDFSCKTRNVSAELRNFLSNVNFDDTKISDIDVIEYQKSGKLFAKKIIDSTSNHMVGHSISFIFDQKEIKSHFCSPYKSIPYSASKKYNEVDKFAICIVSRFSLFESVYWILNKLVPEFISLRGNIHDVYFYVFDKWSVGYMAHLEAELVAYDELDGNGLIKVGKSRYRNGLYRVDSAKFLSKQEIYKLI</sequence>
<dbReference type="SMART" id="SM00530">
    <property type="entry name" value="HTH_XRE"/>
    <property type="match status" value="1"/>
</dbReference>
<dbReference type="EMBL" id="JBIHSE010000001">
    <property type="protein sequence ID" value="MFH0271675.1"/>
    <property type="molecule type" value="Genomic_DNA"/>
</dbReference>
<reference evidence="2" key="1">
    <citation type="submission" date="2022-01" db="EMBL/GenBank/DDBJ databases">
        <authorList>
            <person name="Lagorce A."/>
        </authorList>
    </citation>
    <scope>NUCLEOTIDE SEQUENCE</scope>
    <source>
        <strain evidence="2">Th15_F1_A12</strain>
    </source>
</reference>
<dbReference type="AlphaFoldDB" id="A0AAU9QDK4"/>
<dbReference type="InterPro" id="IPR010982">
    <property type="entry name" value="Lambda_DNA-bd_dom_sf"/>
</dbReference>
<evidence type="ECO:0000313" key="5">
    <source>
        <dbReference type="Proteomes" id="UP001607221"/>
    </source>
</evidence>
<dbReference type="PROSITE" id="PS50943">
    <property type="entry name" value="HTH_CROC1"/>
    <property type="match status" value="1"/>
</dbReference>
<evidence type="ECO:0000313" key="4">
    <source>
        <dbReference type="Proteomes" id="UP001295462"/>
    </source>
</evidence>
<comment type="caution">
    <text evidence="2">The sequence shown here is derived from an EMBL/GenBank/DDBJ whole genome shotgun (WGS) entry which is preliminary data.</text>
</comment>
<dbReference type="RefSeq" id="WP_394632137.1">
    <property type="nucleotide sequence ID" value="NZ_CAKMTZ010000001.1"/>
</dbReference>
<dbReference type="Proteomes" id="UP001295462">
    <property type="component" value="Unassembled WGS sequence"/>
</dbReference>
<gene>
    <name evidence="3" type="ORF">ACGRHZ_10025</name>
    <name evidence="2" type="ORF">THF1A12_10127</name>
</gene>
<dbReference type="InterPro" id="IPR001387">
    <property type="entry name" value="Cro/C1-type_HTH"/>
</dbReference>
<dbReference type="CDD" id="cd00093">
    <property type="entry name" value="HTH_XRE"/>
    <property type="match status" value="1"/>
</dbReference>
<name>A0AAU9QDK4_9VIBR</name>
<protein>
    <submittedName>
        <fullName evidence="2">HTH cro/C1-type domain-containing protein</fullName>
    </submittedName>
    <submittedName>
        <fullName evidence="3">Helix-turn-helix domain-containing protein</fullName>
    </submittedName>
</protein>